<dbReference type="EMBL" id="CABPSB010000032">
    <property type="protein sequence ID" value="VVE55958.1"/>
    <property type="molecule type" value="Genomic_DNA"/>
</dbReference>
<sequence length="113" mass="12534">MHDRCVAGRSPARCLRRAGQDEPGGAPKITTIDDDQTYQRFTGGLMKLILLALAASLLTLFMMVQARSDASDVTISTAQAQPAGMNVSERARTRKDMAMWNARRKMHVVRQED</sequence>
<keyword evidence="3" id="KW-1185">Reference proteome</keyword>
<dbReference type="Proteomes" id="UP000406256">
    <property type="component" value="Unassembled WGS sequence"/>
</dbReference>
<proteinExistence type="predicted"/>
<accession>A0A5E4Z5F0</accession>
<evidence type="ECO:0008006" key="4">
    <source>
        <dbReference type="Google" id="ProtNLM"/>
    </source>
</evidence>
<organism evidence="2 3">
    <name type="scientific">Pandoraea anhela</name>
    <dbReference type="NCBI Taxonomy" id="2508295"/>
    <lineage>
        <taxon>Bacteria</taxon>
        <taxon>Pseudomonadati</taxon>
        <taxon>Pseudomonadota</taxon>
        <taxon>Betaproteobacteria</taxon>
        <taxon>Burkholderiales</taxon>
        <taxon>Burkholderiaceae</taxon>
        <taxon>Pandoraea</taxon>
    </lineage>
</organism>
<protein>
    <recommendedName>
        <fullName evidence="4">Transmembrane protein</fullName>
    </recommendedName>
</protein>
<keyword evidence="1" id="KW-1133">Transmembrane helix</keyword>
<reference evidence="2 3" key="1">
    <citation type="submission" date="2019-08" db="EMBL/GenBank/DDBJ databases">
        <authorList>
            <person name="Peeters C."/>
        </authorList>
    </citation>
    <scope>NUCLEOTIDE SEQUENCE [LARGE SCALE GENOMIC DNA]</scope>
    <source>
        <strain evidence="2 3">LMG 31108</strain>
    </source>
</reference>
<evidence type="ECO:0000313" key="3">
    <source>
        <dbReference type="Proteomes" id="UP000406256"/>
    </source>
</evidence>
<name>A0A5E4Z5F0_9BURK</name>
<evidence type="ECO:0000313" key="2">
    <source>
        <dbReference type="EMBL" id="VVE55958.1"/>
    </source>
</evidence>
<evidence type="ECO:0000256" key="1">
    <source>
        <dbReference type="SAM" id="Phobius"/>
    </source>
</evidence>
<keyword evidence="1" id="KW-0472">Membrane</keyword>
<dbReference type="AlphaFoldDB" id="A0A5E4Z5F0"/>
<feature type="transmembrane region" description="Helical" evidence="1">
    <location>
        <begin position="48"/>
        <end position="66"/>
    </location>
</feature>
<gene>
    <name evidence="2" type="ORF">PAN31108_05049</name>
</gene>
<keyword evidence="1" id="KW-0812">Transmembrane</keyword>